<accession>A0A813JI66</accession>
<organism evidence="1 2">
    <name type="scientific">Polarella glacialis</name>
    <name type="common">Dinoflagellate</name>
    <dbReference type="NCBI Taxonomy" id="89957"/>
    <lineage>
        <taxon>Eukaryota</taxon>
        <taxon>Sar</taxon>
        <taxon>Alveolata</taxon>
        <taxon>Dinophyceae</taxon>
        <taxon>Suessiales</taxon>
        <taxon>Suessiaceae</taxon>
        <taxon>Polarella</taxon>
    </lineage>
</organism>
<feature type="non-terminal residue" evidence="1">
    <location>
        <position position="1"/>
    </location>
</feature>
<protein>
    <submittedName>
        <fullName evidence="1">Uncharacterized protein</fullName>
    </submittedName>
</protein>
<dbReference type="AlphaFoldDB" id="A0A813JI66"/>
<reference evidence="1" key="1">
    <citation type="submission" date="2021-02" db="EMBL/GenBank/DDBJ databases">
        <authorList>
            <person name="Dougan E. K."/>
            <person name="Rhodes N."/>
            <person name="Thang M."/>
            <person name="Chan C."/>
        </authorList>
    </citation>
    <scope>NUCLEOTIDE SEQUENCE</scope>
</reference>
<gene>
    <name evidence="1" type="ORF">PGLA2088_LOCUS19539</name>
</gene>
<dbReference type="EMBL" id="CAJNNW010025140">
    <property type="protein sequence ID" value="CAE8675763.1"/>
    <property type="molecule type" value="Genomic_DNA"/>
</dbReference>
<evidence type="ECO:0000313" key="2">
    <source>
        <dbReference type="Proteomes" id="UP000626109"/>
    </source>
</evidence>
<dbReference type="Proteomes" id="UP000626109">
    <property type="component" value="Unassembled WGS sequence"/>
</dbReference>
<proteinExistence type="predicted"/>
<evidence type="ECO:0000313" key="1">
    <source>
        <dbReference type="EMBL" id="CAE8675763.1"/>
    </source>
</evidence>
<name>A0A813JI66_POLGL</name>
<comment type="caution">
    <text evidence="1">The sequence shown here is derived from an EMBL/GenBank/DDBJ whole genome shotgun (WGS) entry which is preliminary data.</text>
</comment>
<sequence>VSLRDKHQTQLLWQLLRHSEGAVRHYLYEHVFPAVTGISDTTLSCTAQEIGSTVLFGRRLGFSGTPSEVLPATWF</sequence>